<dbReference type="OrthoDB" id="8479024at2"/>
<protein>
    <submittedName>
        <fullName evidence="1">DUF1499 domain-containing protein</fullName>
    </submittedName>
</protein>
<dbReference type="Proteomes" id="UP000231553">
    <property type="component" value="Unassembled WGS sequence"/>
</dbReference>
<evidence type="ECO:0000313" key="1">
    <source>
        <dbReference type="EMBL" id="PJE37293.1"/>
    </source>
</evidence>
<keyword evidence="2" id="KW-1185">Reference proteome</keyword>
<dbReference type="EMBL" id="PGTB01000018">
    <property type="protein sequence ID" value="PJE37293.1"/>
    <property type="molecule type" value="Genomic_DNA"/>
</dbReference>
<dbReference type="Pfam" id="PF07386">
    <property type="entry name" value="DUF1499"/>
    <property type="match status" value="1"/>
</dbReference>
<evidence type="ECO:0000313" key="2">
    <source>
        <dbReference type="Proteomes" id="UP000231553"/>
    </source>
</evidence>
<reference evidence="1 2" key="1">
    <citation type="journal article" date="2018" name="Int. J. Syst. Evol. Microbiol.">
        <title>Pseudooceanicola lipolyticus sp. nov., a marine alphaproteobacterium, reclassification of Oceanicola flagellatus as Pseudooceanicola flagellatus comb. nov. and emended description of the genus Pseudooceanicola.</title>
        <authorList>
            <person name="Huang M.-M."/>
            <person name="Guo L.-L."/>
            <person name="Wu Y.-H."/>
            <person name="Lai Q.-L."/>
            <person name="Shao Z.-Z."/>
            <person name="Wang C.-S."/>
            <person name="Wu M."/>
            <person name="Xu X.-W."/>
        </authorList>
    </citation>
    <scope>NUCLEOTIDE SEQUENCE [LARGE SCALE GENOMIC DNA]</scope>
    <source>
        <strain evidence="1 2">157</strain>
    </source>
</reference>
<dbReference type="AlphaFoldDB" id="A0A2M8J3E8"/>
<proteinExistence type="predicted"/>
<organism evidence="1 2">
    <name type="scientific">Pseudooceanicola lipolyticus</name>
    <dbReference type="NCBI Taxonomy" id="2029104"/>
    <lineage>
        <taxon>Bacteria</taxon>
        <taxon>Pseudomonadati</taxon>
        <taxon>Pseudomonadota</taxon>
        <taxon>Alphaproteobacteria</taxon>
        <taxon>Rhodobacterales</taxon>
        <taxon>Paracoccaceae</taxon>
        <taxon>Pseudooceanicola</taxon>
    </lineage>
</organism>
<name>A0A2M8J3E8_9RHOB</name>
<sequence length="179" mass="19993">MKRIVLAGWILLCVAVVADGYVRLAPNDPAHWHVRLDFDGNRDFDGGVERVLEAGPQALAQLDAIIRATPRTTRLAGSVVDGHVTYVTRSRVLGFPDYTTVQQQGDTLRIFARLRFGRSDLGINRARVEQWIDALQTGGQTAFLHLAPHRHVQRHLALRHKHAAIDLQADGFAQFHPRA</sequence>
<comment type="caution">
    <text evidence="1">The sequence shown here is derived from an EMBL/GenBank/DDBJ whole genome shotgun (WGS) entry which is preliminary data.</text>
</comment>
<gene>
    <name evidence="1" type="ORF">CVM52_07825</name>
</gene>
<accession>A0A2M8J3E8</accession>
<dbReference type="InterPro" id="IPR010865">
    <property type="entry name" value="DUF1499"/>
</dbReference>